<protein>
    <submittedName>
        <fullName evidence="2">Uncharacterized protein</fullName>
    </submittedName>
</protein>
<feature type="signal peptide" evidence="1">
    <location>
        <begin position="1"/>
        <end position="21"/>
    </location>
</feature>
<accession>A0A3D9HH84</accession>
<name>A0A3D9HH84_9PROT</name>
<evidence type="ECO:0000256" key="1">
    <source>
        <dbReference type="SAM" id="SignalP"/>
    </source>
</evidence>
<reference evidence="2 3" key="1">
    <citation type="submission" date="2018-07" db="EMBL/GenBank/DDBJ databases">
        <title>Genomic Encyclopedia of Type Strains, Phase III (KMG-III): the genomes of soil and plant-associated and newly described type strains.</title>
        <authorList>
            <person name="Whitman W."/>
        </authorList>
    </citation>
    <scope>NUCLEOTIDE SEQUENCE [LARGE SCALE GENOMIC DNA]</scope>
    <source>
        <strain evidence="2 3">CECT 8488</strain>
    </source>
</reference>
<keyword evidence="3" id="KW-1185">Reference proteome</keyword>
<dbReference type="AlphaFoldDB" id="A0A3D9HH84"/>
<organism evidence="2 3">
    <name type="scientific">Aestuariispira insulae</name>
    <dbReference type="NCBI Taxonomy" id="1461337"/>
    <lineage>
        <taxon>Bacteria</taxon>
        <taxon>Pseudomonadati</taxon>
        <taxon>Pseudomonadota</taxon>
        <taxon>Alphaproteobacteria</taxon>
        <taxon>Rhodospirillales</taxon>
        <taxon>Kiloniellaceae</taxon>
        <taxon>Aestuariispira</taxon>
    </lineage>
</organism>
<keyword evidence="1" id="KW-0732">Signal</keyword>
<evidence type="ECO:0000313" key="3">
    <source>
        <dbReference type="Proteomes" id="UP000256845"/>
    </source>
</evidence>
<sequence length="246" mass="25878">MKTTFTLAGLFAVALPLTTLAHPIESPQGGLDADPAFDIVETRVIADKNNLVFSIKTAGIAGSLKPTATGNLAGSEVYAYVWPTSLDSSLVGFEKEQGILAFTVTAHPDFDDTPLFDENADGDKGNDGDLWHSHWVVLTPDEACGKGGLKVRDIAEGTTPKLPKTWPGLPILIDSPGWSPTLEGKEISVTVPFEEVGTGLGDQFDGVTSALRVNRNIHNPLLCVSAVFDIASGDLSLPGGISDGTH</sequence>
<comment type="caution">
    <text evidence="2">The sequence shown here is derived from an EMBL/GenBank/DDBJ whole genome shotgun (WGS) entry which is preliminary data.</text>
</comment>
<dbReference type="Proteomes" id="UP000256845">
    <property type="component" value="Unassembled WGS sequence"/>
</dbReference>
<gene>
    <name evidence="2" type="ORF">DFP90_107125</name>
</gene>
<proteinExistence type="predicted"/>
<feature type="chain" id="PRO_5017725170" evidence="1">
    <location>
        <begin position="22"/>
        <end position="246"/>
    </location>
</feature>
<evidence type="ECO:0000313" key="2">
    <source>
        <dbReference type="EMBL" id="RED48621.1"/>
    </source>
</evidence>
<dbReference type="EMBL" id="QRDW01000007">
    <property type="protein sequence ID" value="RED48621.1"/>
    <property type="molecule type" value="Genomic_DNA"/>
</dbReference>